<organism evidence="1 2">
    <name type="scientific">Vitis rotundifolia</name>
    <name type="common">Muscadine grape</name>
    <dbReference type="NCBI Taxonomy" id="103349"/>
    <lineage>
        <taxon>Eukaryota</taxon>
        <taxon>Viridiplantae</taxon>
        <taxon>Streptophyta</taxon>
        <taxon>Embryophyta</taxon>
        <taxon>Tracheophyta</taxon>
        <taxon>Spermatophyta</taxon>
        <taxon>Magnoliopsida</taxon>
        <taxon>eudicotyledons</taxon>
        <taxon>Gunneridae</taxon>
        <taxon>Pentapetalae</taxon>
        <taxon>rosids</taxon>
        <taxon>Vitales</taxon>
        <taxon>Vitaceae</taxon>
        <taxon>Viteae</taxon>
        <taxon>Vitis</taxon>
    </lineage>
</organism>
<comment type="caution">
    <text evidence="1">The sequence shown here is derived from an EMBL/GenBank/DDBJ whole genome shotgun (WGS) entry which is preliminary data.</text>
</comment>
<accession>A0AA38YY51</accession>
<protein>
    <recommendedName>
        <fullName evidence="3">F-box protein</fullName>
    </recommendedName>
</protein>
<sequence>MHLKSLTKRQLQPHKALIFDRTLLLSDELLLRVFQKLPESQRKPNSLVCKRRLVSRFPNLTRVDLANACIVWARSCGVLLNHRVVSVPVDSEVPQNGFLENGKVLASNVVDRGLRFLASGHPNLRQLAVVGASELGLLSVAEECSTLQELELHKCSDATLRAISVFGNLQILKLIGNAEGLYKSLVSDVGLSILAQGSTRLVKLELSGCEGSYDGIKAIGQCCQMFEELTLSDHRLDGGWLSALSYCENLKTLRFQSCRRIDVCPGLDEYLGSCPTLERLHLHKCQLRDKLSMRALYMVCGAVRDFVVQDCWGLDNDILGLATTCRRVKLLSLEGCLLLTTEGLESAVLSWKDLQKLRVVSCKNIKDSEVSPALSTLFSILELQWRPDTRSLLSSSLVESGMGKRGSKFFKNT</sequence>
<dbReference type="GO" id="GO:0019005">
    <property type="term" value="C:SCF ubiquitin ligase complex"/>
    <property type="evidence" value="ECO:0007669"/>
    <property type="project" value="TreeGrafter"/>
</dbReference>
<dbReference type="FunFam" id="3.80.10.10:FF:002340">
    <property type="entry name" value="Uncharacterized protein"/>
    <property type="match status" value="1"/>
</dbReference>
<dbReference type="EMBL" id="JARBHA010000016">
    <property type="protein sequence ID" value="KAJ9678692.1"/>
    <property type="molecule type" value="Genomic_DNA"/>
</dbReference>
<evidence type="ECO:0000313" key="2">
    <source>
        <dbReference type="Proteomes" id="UP001168098"/>
    </source>
</evidence>
<dbReference type="InterPro" id="IPR032675">
    <property type="entry name" value="LRR_dom_sf"/>
</dbReference>
<keyword evidence="2" id="KW-1185">Reference proteome</keyword>
<dbReference type="PANTHER" id="PTHR13318">
    <property type="entry name" value="PARTNER OF PAIRED, ISOFORM B-RELATED"/>
    <property type="match status" value="1"/>
</dbReference>
<dbReference type="SUPFAM" id="SSF52047">
    <property type="entry name" value="RNI-like"/>
    <property type="match status" value="2"/>
</dbReference>
<dbReference type="Gene3D" id="3.80.10.10">
    <property type="entry name" value="Ribonuclease Inhibitor"/>
    <property type="match status" value="2"/>
</dbReference>
<evidence type="ECO:0008006" key="3">
    <source>
        <dbReference type="Google" id="ProtNLM"/>
    </source>
</evidence>
<dbReference type="PANTHER" id="PTHR13318:SF124">
    <property type="entry name" value="F-BOX DOMAIN-CONTAINING PROTEIN"/>
    <property type="match status" value="1"/>
</dbReference>
<evidence type="ECO:0000313" key="1">
    <source>
        <dbReference type="EMBL" id="KAJ9678692.1"/>
    </source>
</evidence>
<dbReference type="Proteomes" id="UP001168098">
    <property type="component" value="Unassembled WGS sequence"/>
</dbReference>
<dbReference type="AlphaFoldDB" id="A0AA38YY51"/>
<gene>
    <name evidence="1" type="ORF">PVL29_020776</name>
</gene>
<reference evidence="1 2" key="1">
    <citation type="journal article" date="2023" name="BMC Biotechnol.">
        <title>Vitis rotundifolia cv Carlos genome sequencing.</title>
        <authorList>
            <person name="Huff M."/>
            <person name="Hulse-Kemp A."/>
            <person name="Scheffler B."/>
            <person name="Youngblood R."/>
            <person name="Simpson S."/>
            <person name="Babiker E."/>
            <person name="Staton M."/>
        </authorList>
    </citation>
    <scope>NUCLEOTIDE SEQUENCE [LARGE SCALE GENOMIC DNA]</scope>
    <source>
        <tissue evidence="1">Leaf</tissue>
    </source>
</reference>
<proteinExistence type="predicted"/>
<name>A0AA38YY51_VITRO</name>
<dbReference type="GO" id="GO:0031146">
    <property type="term" value="P:SCF-dependent proteasomal ubiquitin-dependent protein catabolic process"/>
    <property type="evidence" value="ECO:0007669"/>
    <property type="project" value="TreeGrafter"/>
</dbReference>